<feature type="binding site" evidence="5">
    <location>
        <begin position="97"/>
        <end position="98"/>
    </location>
    <ligand>
        <name>pyridoxal 5'-phosphate</name>
        <dbReference type="ChEBI" id="CHEBI:597326"/>
    </ligand>
</feature>
<organism evidence="6 7">
    <name type="scientific">Rhizobium soli</name>
    <dbReference type="NCBI Taxonomy" id="424798"/>
    <lineage>
        <taxon>Bacteria</taxon>
        <taxon>Pseudomonadati</taxon>
        <taxon>Pseudomonadota</taxon>
        <taxon>Alphaproteobacteria</taxon>
        <taxon>Hyphomicrobiales</taxon>
        <taxon>Rhizobiaceae</taxon>
        <taxon>Rhizobium/Agrobacterium group</taxon>
        <taxon>Rhizobium</taxon>
    </lineage>
</organism>
<keyword evidence="3 5" id="KW-0808">Transferase</keyword>
<dbReference type="UniPathway" id="UPA00068">
    <property type="reaction ID" value="UER00109"/>
</dbReference>
<dbReference type="NCBIfam" id="TIGR00707">
    <property type="entry name" value="argD"/>
    <property type="match status" value="1"/>
</dbReference>
<accession>A0A7X0MQI2</accession>
<dbReference type="GO" id="GO:0042802">
    <property type="term" value="F:identical protein binding"/>
    <property type="evidence" value="ECO:0007669"/>
    <property type="project" value="TreeGrafter"/>
</dbReference>
<dbReference type="InterPro" id="IPR004636">
    <property type="entry name" value="AcOrn/SuccOrn_fam"/>
</dbReference>
<dbReference type="InterPro" id="IPR005814">
    <property type="entry name" value="Aminotrans_3"/>
</dbReference>
<proteinExistence type="inferred from homology"/>
<feature type="binding site" evidence="5">
    <location>
        <position position="133"/>
    </location>
    <ligand>
        <name>N(2)-acetyl-L-ornithine</name>
        <dbReference type="ChEBI" id="CHEBI:57805"/>
    </ligand>
</feature>
<evidence type="ECO:0000256" key="2">
    <source>
        <dbReference type="ARBA" id="ARBA00022576"/>
    </source>
</evidence>
<dbReference type="HAMAP" id="MF_01107">
    <property type="entry name" value="ArgD_aminotrans_3"/>
    <property type="match status" value="1"/>
</dbReference>
<dbReference type="PIRSF" id="PIRSF000521">
    <property type="entry name" value="Transaminase_4ab_Lys_Orn"/>
    <property type="match status" value="1"/>
</dbReference>
<keyword evidence="1 5" id="KW-0055">Arginine biosynthesis</keyword>
<keyword evidence="7" id="KW-1185">Reference proteome</keyword>
<dbReference type="CDD" id="cd00610">
    <property type="entry name" value="OAT_like"/>
    <property type="match status" value="1"/>
</dbReference>
<comment type="caution">
    <text evidence="6">The sequence shown here is derived from an EMBL/GenBank/DDBJ whole genome shotgun (WGS) entry which is preliminary data.</text>
</comment>
<feature type="modified residue" description="N6-(pyridoxal phosphate)lysine" evidence="5">
    <location>
        <position position="244"/>
    </location>
</feature>
<evidence type="ECO:0000256" key="3">
    <source>
        <dbReference type="ARBA" id="ARBA00022679"/>
    </source>
</evidence>
<dbReference type="GO" id="GO:0006526">
    <property type="term" value="P:L-arginine biosynthetic process"/>
    <property type="evidence" value="ECO:0007669"/>
    <property type="project" value="UniProtKB-UniRule"/>
</dbReference>
<protein>
    <recommendedName>
        <fullName evidence="5">Acetylornithine aminotransferase</fullName>
        <shortName evidence="5">ACOAT</shortName>
        <ecNumber evidence="5">2.6.1.11</ecNumber>
    </recommendedName>
</protein>
<dbReference type="EC" id="2.6.1.11" evidence="5"/>
<feature type="binding site" evidence="5">
    <location>
        <begin position="215"/>
        <end position="218"/>
    </location>
    <ligand>
        <name>pyridoxal 5'-phosphate</name>
        <dbReference type="ChEBI" id="CHEBI:597326"/>
    </ligand>
</feature>
<comment type="subcellular location">
    <subcellularLocation>
        <location evidence="5">Cytoplasm</location>
    </subcellularLocation>
</comment>
<name>A0A7X0MQI2_9HYPH</name>
<comment type="cofactor">
    <cofactor evidence="5">
        <name>pyridoxal 5'-phosphate</name>
        <dbReference type="ChEBI" id="CHEBI:597326"/>
    </cofactor>
    <text evidence="5">Binds 1 pyridoxal phosphate per subunit.</text>
</comment>
<dbReference type="Proteomes" id="UP000585437">
    <property type="component" value="Unassembled WGS sequence"/>
</dbReference>
<comment type="similarity">
    <text evidence="5">Belongs to the class-III pyridoxal-phosphate-dependent aminotransferase family. ArgD subfamily.</text>
</comment>
<comment type="subunit">
    <text evidence="5">Homodimer.</text>
</comment>
<feature type="binding site" evidence="5">
    <location>
        <position position="273"/>
    </location>
    <ligand>
        <name>pyridoxal 5'-phosphate</name>
        <dbReference type="ChEBI" id="CHEBI:597326"/>
    </ligand>
</feature>
<dbReference type="AlphaFoldDB" id="A0A7X0MQI2"/>
<keyword evidence="2 5" id="KW-0032">Aminotransferase</keyword>
<dbReference type="InterPro" id="IPR015422">
    <property type="entry name" value="PyrdxlP-dep_Trfase_small"/>
</dbReference>
<keyword evidence="4 5" id="KW-0663">Pyridoxal phosphate</keyword>
<dbReference type="GO" id="GO:0005737">
    <property type="term" value="C:cytoplasm"/>
    <property type="evidence" value="ECO:0007669"/>
    <property type="project" value="UniProtKB-SubCell"/>
</dbReference>
<evidence type="ECO:0000256" key="5">
    <source>
        <dbReference type="HAMAP-Rule" id="MF_01107"/>
    </source>
</evidence>
<sequence>MAEAALYDTFARAPLRFDRGEGVWLVTEGGERYLDFGAGVAVTSCGHSNPHLVNALKSQAEKVWHLSNLYEIPEQERLARRLVDATFADKVFFTNSGAEALETAIKTARRYHFSKGHPEKFHIITFEGAFHGRTIATIAAGGQEKYMEGFGPKAPGFDQVPFGDLDALNAAINENTGALLIEPIQGEGGVRVVDKEFLRELRRICDDRGLLLILDEVQSGVGRTGRFFAHELTGITPDIMAVAKGIGGGFPFGACLATAEAASGMKPGIHGTTYGGNPLGMACGNAVLDVVLADGFLENVRDVALVFRQGLASLKDRFPDVIEDIRGEGLMLGIKARVAAGDLVVAMRDEKMLSVPAGDNVVRLLPPLTITAEEAREGLARIERAAEKLTEAELKKTA</sequence>
<feature type="binding site" evidence="5">
    <location>
        <position position="272"/>
    </location>
    <ligand>
        <name>N(2)-acetyl-L-ornithine</name>
        <dbReference type="ChEBI" id="CHEBI:57805"/>
    </ligand>
</feature>
<dbReference type="PROSITE" id="PS00600">
    <property type="entry name" value="AA_TRANSFER_CLASS_3"/>
    <property type="match status" value="1"/>
</dbReference>
<dbReference type="SUPFAM" id="SSF53383">
    <property type="entry name" value="PLP-dependent transferases"/>
    <property type="match status" value="1"/>
</dbReference>
<dbReference type="Pfam" id="PF00202">
    <property type="entry name" value="Aminotran_3"/>
    <property type="match status" value="1"/>
</dbReference>
<dbReference type="InterPro" id="IPR015424">
    <property type="entry name" value="PyrdxlP-dep_Trfase"/>
</dbReference>
<feature type="binding site" evidence="5">
    <location>
        <position position="130"/>
    </location>
    <ligand>
        <name>pyridoxal 5'-phosphate</name>
        <dbReference type="ChEBI" id="CHEBI:597326"/>
    </ligand>
</feature>
<dbReference type="PANTHER" id="PTHR11986">
    <property type="entry name" value="AMINOTRANSFERASE CLASS III"/>
    <property type="match status" value="1"/>
</dbReference>
<keyword evidence="5" id="KW-0963">Cytoplasm</keyword>
<keyword evidence="5" id="KW-0028">Amino-acid biosynthesis</keyword>
<evidence type="ECO:0000256" key="1">
    <source>
        <dbReference type="ARBA" id="ARBA00022571"/>
    </source>
</evidence>
<dbReference type="InterPro" id="IPR050103">
    <property type="entry name" value="Class-III_PLP-dep_AT"/>
</dbReference>
<dbReference type="GO" id="GO:0030170">
    <property type="term" value="F:pyridoxal phosphate binding"/>
    <property type="evidence" value="ECO:0007669"/>
    <property type="project" value="InterPro"/>
</dbReference>
<dbReference type="PANTHER" id="PTHR11986:SF113">
    <property type="entry name" value="SUCCINYLORNITHINE TRANSAMINASE"/>
    <property type="match status" value="1"/>
</dbReference>
<evidence type="ECO:0000256" key="4">
    <source>
        <dbReference type="ARBA" id="ARBA00022898"/>
    </source>
</evidence>
<dbReference type="InterPro" id="IPR015421">
    <property type="entry name" value="PyrdxlP-dep_Trfase_major"/>
</dbReference>
<evidence type="ECO:0000313" key="6">
    <source>
        <dbReference type="EMBL" id="MBB6507842.1"/>
    </source>
</evidence>
<dbReference type="NCBIfam" id="NF002325">
    <property type="entry name" value="PRK01278.1"/>
    <property type="match status" value="1"/>
</dbReference>
<dbReference type="Gene3D" id="3.90.1150.10">
    <property type="entry name" value="Aspartate Aminotransferase, domain 1"/>
    <property type="match status" value="1"/>
</dbReference>
<comment type="miscellaneous">
    <text evidence="5">May also have succinyldiaminopimelate aminotransferase activity, thus carrying out the corresponding step in lysine biosynthesis.</text>
</comment>
<comment type="pathway">
    <text evidence="5">Amino-acid biosynthesis; L-arginine biosynthesis; N(2)-acetyl-L-ornithine from L-glutamate: step 4/4.</text>
</comment>
<reference evidence="6 7" key="1">
    <citation type="submission" date="2020-08" db="EMBL/GenBank/DDBJ databases">
        <title>The Agave Microbiome: Exploring the role of microbial communities in plant adaptations to desert environments.</title>
        <authorList>
            <person name="Partida-Martinez L.P."/>
        </authorList>
    </citation>
    <scope>NUCLEOTIDE SEQUENCE [LARGE SCALE GENOMIC DNA]</scope>
    <source>
        <strain evidence="6 7">AS3.12</strain>
    </source>
</reference>
<gene>
    <name evidence="5" type="primary">argD</name>
    <name evidence="6" type="ORF">F4695_001174</name>
</gene>
<dbReference type="EMBL" id="JACHBU010000002">
    <property type="protein sequence ID" value="MBB6507842.1"/>
    <property type="molecule type" value="Genomic_DNA"/>
</dbReference>
<comment type="catalytic activity">
    <reaction evidence="5">
        <text>N(2)-acetyl-L-ornithine + 2-oxoglutarate = N-acetyl-L-glutamate 5-semialdehyde + L-glutamate</text>
        <dbReference type="Rhea" id="RHEA:18049"/>
        <dbReference type="ChEBI" id="CHEBI:16810"/>
        <dbReference type="ChEBI" id="CHEBI:29123"/>
        <dbReference type="ChEBI" id="CHEBI:29985"/>
        <dbReference type="ChEBI" id="CHEBI:57805"/>
        <dbReference type="EC" id="2.6.1.11"/>
    </reaction>
</comment>
<dbReference type="Gene3D" id="3.40.640.10">
    <property type="entry name" value="Type I PLP-dependent aspartate aminotransferase-like (Major domain)"/>
    <property type="match status" value="1"/>
</dbReference>
<dbReference type="FunFam" id="3.40.640.10:FF:000004">
    <property type="entry name" value="Acetylornithine aminotransferase"/>
    <property type="match status" value="1"/>
</dbReference>
<dbReference type="InterPro" id="IPR049704">
    <property type="entry name" value="Aminotrans_3_PPA_site"/>
</dbReference>
<dbReference type="RefSeq" id="WP_184654122.1">
    <property type="nucleotide sequence ID" value="NZ_JACHBU010000002.1"/>
</dbReference>
<dbReference type="GO" id="GO:0003992">
    <property type="term" value="F:N2-acetyl-L-ornithine:2-oxoglutarate 5-aminotransferase activity"/>
    <property type="evidence" value="ECO:0007669"/>
    <property type="project" value="UniProtKB-UniRule"/>
</dbReference>
<evidence type="ECO:0000313" key="7">
    <source>
        <dbReference type="Proteomes" id="UP000585437"/>
    </source>
</evidence>